<accession>A0ABS8CPJ1</accession>
<dbReference type="InterPro" id="IPR054613">
    <property type="entry name" value="Peptidase_S78_dom"/>
</dbReference>
<name>A0ABS8CPJ1_9RHOB</name>
<dbReference type="SUPFAM" id="SSF50789">
    <property type="entry name" value="Herpes virus serine proteinase, assemblin"/>
    <property type="match status" value="1"/>
</dbReference>
<dbReference type="RefSeq" id="WP_226936783.1">
    <property type="nucleotide sequence ID" value="NZ_JACDXX010000015.1"/>
</dbReference>
<dbReference type="InterPro" id="IPR006433">
    <property type="entry name" value="Prohead_protease"/>
</dbReference>
<dbReference type="Pfam" id="PF04586">
    <property type="entry name" value="Peptidase_S78"/>
    <property type="match status" value="1"/>
</dbReference>
<feature type="domain" description="Prohead serine protease" evidence="4">
    <location>
        <begin position="16"/>
        <end position="148"/>
    </location>
</feature>
<organism evidence="5 6">
    <name type="scientific">Pseudogemmobacter faecipullorum</name>
    <dbReference type="NCBI Taxonomy" id="2755041"/>
    <lineage>
        <taxon>Bacteria</taxon>
        <taxon>Pseudomonadati</taxon>
        <taxon>Pseudomonadota</taxon>
        <taxon>Alphaproteobacteria</taxon>
        <taxon>Rhodobacterales</taxon>
        <taxon>Paracoccaceae</taxon>
        <taxon>Pseudogemmobacter</taxon>
    </lineage>
</organism>
<evidence type="ECO:0000256" key="2">
    <source>
        <dbReference type="ARBA" id="ARBA00022670"/>
    </source>
</evidence>
<evidence type="ECO:0000313" key="5">
    <source>
        <dbReference type="EMBL" id="MCB5411310.1"/>
    </source>
</evidence>
<proteinExistence type="predicted"/>
<evidence type="ECO:0000259" key="4">
    <source>
        <dbReference type="Pfam" id="PF04586"/>
    </source>
</evidence>
<dbReference type="NCBIfam" id="TIGR01543">
    <property type="entry name" value="proheadase_HK97"/>
    <property type="match status" value="1"/>
</dbReference>
<keyword evidence="6" id="KW-1185">Reference proteome</keyword>
<dbReference type="EMBL" id="JACDXX010000015">
    <property type="protein sequence ID" value="MCB5411310.1"/>
    <property type="molecule type" value="Genomic_DNA"/>
</dbReference>
<evidence type="ECO:0000256" key="3">
    <source>
        <dbReference type="ARBA" id="ARBA00022801"/>
    </source>
</evidence>
<keyword evidence="2 5" id="KW-0645">Protease</keyword>
<dbReference type="GO" id="GO:0006508">
    <property type="term" value="P:proteolysis"/>
    <property type="evidence" value="ECO:0007669"/>
    <property type="project" value="UniProtKB-KW"/>
</dbReference>
<protein>
    <submittedName>
        <fullName evidence="5">HK97 family phage prohead protease</fullName>
    </submittedName>
</protein>
<keyword evidence="3" id="KW-0378">Hydrolase</keyword>
<sequence>MDLEFKLAGLDESTVTEEGTFSGYASRFGSVDQGGDVVLPGAYAKSLASGRTPAMLWQHRSDSPIGIWVSAKEDATGLRVEGKLDLNTIKGREAHSLLKLGAIKGLSIGYRTIEAEQIGNERHLKEVDLWEISLVTFPMQANAGVEAVKGVDASILATKSGDFAPLKKSVEEALRDAGFPVWLRKAIASRAPDALGDGPRDASASETAKAIRDAFKI</sequence>
<keyword evidence="1" id="KW-1188">Viral release from host cell</keyword>
<gene>
    <name evidence="5" type="ORF">H0485_15065</name>
</gene>
<comment type="caution">
    <text evidence="5">The sequence shown here is derived from an EMBL/GenBank/DDBJ whole genome shotgun (WGS) entry which is preliminary data.</text>
</comment>
<reference evidence="5 6" key="1">
    <citation type="submission" date="2020-07" db="EMBL/GenBank/DDBJ databases">
        <title>Pseudogemmobacter sp. nov., isolated from poultry manure in Taiwan.</title>
        <authorList>
            <person name="Lin S.-Y."/>
            <person name="Tang Y.-S."/>
            <person name="Young C.-C."/>
        </authorList>
    </citation>
    <scope>NUCLEOTIDE SEQUENCE [LARGE SCALE GENOMIC DNA]</scope>
    <source>
        <strain evidence="5 6">CC-YST710</strain>
    </source>
</reference>
<evidence type="ECO:0000256" key="1">
    <source>
        <dbReference type="ARBA" id="ARBA00022612"/>
    </source>
</evidence>
<evidence type="ECO:0000313" key="6">
    <source>
        <dbReference type="Proteomes" id="UP001198571"/>
    </source>
</evidence>
<dbReference type="Proteomes" id="UP001198571">
    <property type="component" value="Unassembled WGS sequence"/>
</dbReference>
<dbReference type="GO" id="GO:0008233">
    <property type="term" value="F:peptidase activity"/>
    <property type="evidence" value="ECO:0007669"/>
    <property type="project" value="UniProtKB-KW"/>
</dbReference>